<reference evidence="2" key="1">
    <citation type="submission" date="2016-06" db="EMBL/GenBank/DDBJ databases">
        <authorList>
            <person name="Butler K."/>
        </authorList>
    </citation>
    <scope>NUCLEOTIDE SEQUENCE [LARGE SCALE GENOMIC DNA]</scope>
    <source>
        <strain evidence="2">GCSL-Mp20</strain>
    </source>
</reference>
<accession>A0A1B8HBL4</accession>
<organism evidence="1 2">
    <name type="scientific">Morganella psychrotolerans</name>
    <dbReference type="NCBI Taxonomy" id="368603"/>
    <lineage>
        <taxon>Bacteria</taxon>
        <taxon>Pseudomonadati</taxon>
        <taxon>Pseudomonadota</taxon>
        <taxon>Gammaproteobacteria</taxon>
        <taxon>Enterobacterales</taxon>
        <taxon>Morganellaceae</taxon>
        <taxon>Morganella</taxon>
    </lineage>
</organism>
<gene>
    <name evidence="1" type="ORF">AYY18_20025</name>
</gene>
<sequence>MSKVLLILPALGGGRSSDYDVNGYNNQEIKYFALKDKNKKNIYAMGAVVVLSNFMHNRVAVSIENIVSHPFTQLRGEGISFYEQNSIDQDFLIKGAGNRLVAEILKGLSKKHIIERISTEAVNPRSAAIAKKMRNIATSGDISSRLKRGFLTSVGKMRNLMPKTTLH</sequence>
<evidence type="ECO:0000313" key="1">
    <source>
        <dbReference type="EMBL" id="OBU06440.1"/>
    </source>
</evidence>
<proteinExistence type="predicted"/>
<dbReference type="EMBL" id="LZEY01000033">
    <property type="protein sequence ID" value="OBU06440.1"/>
    <property type="molecule type" value="Genomic_DNA"/>
</dbReference>
<name>A0A1B8HBL4_9GAMM</name>
<dbReference type="AlphaFoldDB" id="A0A1B8HBL4"/>
<dbReference type="Proteomes" id="UP000092377">
    <property type="component" value="Unassembled WGS sequence"/>
</dbReference>
<protein>
    <submittedName>
        <fullName evidence="1">Uncharacterized protein</fullName>
    </submittedName>
</protein>
<evidence type="ECO:0000313" key="2">
    <source>
        <dbReference type="Proteomes" id="UP000092377"/>
    </source>
</evidence>
<dbReference type="RefSeq" id="WP_067403365.1">
    <property type="nucleotide sequence ID" value="NZ_LZEY01000033.1"/>
</dbReference>
<comment type="caution">
    <text evidence="1">The sequence shown here is derived from an EMBL/GenBank/DDBJ whole genome shotgun (WGS) entry which is preliminary data.</text>
</comment>
<keyword evidence="2" id="KW-1185">Reference proteome</keyword>